<dbReference type="RefSeq" id="XP_053760711.1">
    <property type="nucleotide sequence ID" value="XM_053904736.1"/>
</dbReference>
<dbReference type="InterPro" id="IPR000008">
    <property type="entry name" value="C2_dom"/>
</dbReference>
<dbReference type="GO" id="GO:0042391">
    <property type="term" value="P:regulation of membrane potential"/>
    <property type="evidence" value="ECO:0007669"/>
    <property type="project" value="TreeGrafter"/>
</dbReference>
<keyword evidence="5" id="KW-0221">Differentiation</keyword>
<dbReference type="Pfam" id="PF00168">
    <property type="entry name" value="C2"/>
    <property type="match status" value="2"/>
</dbReference>
<evidence type="ECO:0000313" key="13">
    <source>
        <dbReference type="RefSeq" id="XP_053760711.1"/>
    </source>
</evidence>
<dbReference type="GO" id="GO:0050806">
    <property type="term" value="P:positive regulation of synaptic transmission"/>
    <property type="evidence" value="ECO:0007669"/>
    <property type="project" value="TreeGrafter"/>
</dbReference>
<feature type="domain" description="C2" evidence="10">
    <location>
        <begin position="244"/>
        <end position="367"/>
    </location>
</feature>
<evidence type="ECO:0000259" key="10">
    <source>
        <dbReference type="PROSITE" id="PS50004"/>
    </source>
</evidence>
<accession>A0A9W2VQ52</accession>
<feature type="compositionally biased region" description="Low complexity" evidence="9">
    <location>
        <begin position="202"/>
        <end position="218"/>
    </location>
</feature>
<dbReference type="FunFam" id="2.30.42.10:FF:000003">
    <property type="entry name" value="Regulating synaptic membrane exocytosis protein 1, putative"/>
    <property type="match status" value="1"/>
</dbReference>
<dbReference type="Gene3D" id="2.30.42.10">
    <property type="match status" value="1"/>
</dbReference>
<keyword evidence="12" id="KW-1185">Reference proteome</keyword>
<dbReference type="GO" id="GO:0042734">
    <property type="term" value="C:presynaptic membrane"/>
    <property type="evidence" value="ECO:0007669"/>
    <property type="project" value="TreeGrafter"/>
</dbReference>
<feature type="region of interest" description="Disordered" evidence="9">
    <location>
        <begin position="779"/>
        <end position="829"/>
    </location>
</feature>
<dbReference type="InterPro" id="IPR039032">
    <property type="entry name" value="Rim-like"/>
</dbReference>
<dbReference type="CDD" id="cd04028">
    <property type="entry name" value="C2B_RIM1alpha"/>
    <property type="match status" value="1"/>
</dbReference>
<dbReference type="CTD" id="22999"/>
<keyword evidence="4" id="KW-0863">Zinc-finger</keyword>
<dbReference type="GO" id="GO:0048788">
    <property type="term" value="C:cytoskeleton of presynaptic active zone"/>
    <property type="evidence" value="ECO:0007669"/>
    <property type="project" value="TreeGrafter"/>
</dbReference>
<feature type="region of interest" description="Disordered" evidence="9">
    <location>
        <begin position="666"/>
        <end position="725"/>
    </location>
</feature>
<dbReference type="SUPFAM" id="SSF50156">
    <property type="entry name" value="PDZ domain-like"/>
    <property type="match status" value="1"/>
</dbReference>
<dbReference type="SUPFAM" id="SSF49562">
    <property type="entry name" value="C2 domain (Calcium/lipid-binding domain, CaLB)"/>
    <property type="match status" value="2"/>
</dbReference>
<dbReference type="GO" id="GO:0048167">
    <property type="term" value="P:regulation of synaptic plasticity"/>
    <property type="evidence" value="ECO:0007669"/>
    <property type="project" value="TreeGrafter"/>
</dbReference>
<keyword evidence="1" id="KW-0597">Phosphoprotein</keyword>
<dbReference type="GO" id="GO:0048791">
    <property type="term" value="P:calcium ion-regulated exocytosis of neurotransmitter"/>
    <property type="evidence" value="ECO:0007669"/>
    <property type="project" value="TreeGrafter"/>
</dbReference>
<dbReference type="Gene3D" id="2.60.40.150">
    <property type="entry name" value="C2 domain"/>
    <property type="match status" value="2"/>
</dbReference>
<keyword evidence="2" id="KW-0479">Metal-binding</keyword>
<sequence length="1026" mass="114316">MLFLDNILNLFKSTAENPQAEFLYKVAVMCAPGIPISSEGWEEVRSVDSEEGTVEAGGTGAGDLDYYWLDPATWHSRETSPISSHPVTWQPSKEGDRLIGRVILNKRTTMPKESGALLGLKVVGGKMTDLGRLGAFITKVKKGSLADVVGHLRAGDEVLEWNGKPLPGATNEEVYNIILESKSEPQVEIIVSRPIGDIPRIPESSHPPLESSSSSFESQKMERPSISVISPTSPGALKDAPQVLPGQLSVKLWYDKVGHQLIVNVLQATDLPTRVDGRPRNPYVKMYFLPDRSDKSKRRTKTVKKVLEPKWNQTFVYSHVHRRDFRERMLEITVWDQPRVQEEESEFLGEILIELETALLDDEPHWYKLQTHDESSLPLPQPSPFMPRRHIHGESSSKKLQRSQRISDSDISDYEVDDGIGVVPPGYRSSARESKSTTLTVPEQQRTTHHRSRSVSPHRGDDQGRPRSRLPNVPLQRSLDEIHPTRRSRSPTRHHDASRSPVDHRSRDVDSQYLSEQDSELLMLPRAKRGRSAECLHTTSELQPSLDRARSASTNCLRPDTSLHSPERERMHRQASPTHPPPADTSFSNRRGRQLPQVPVRSGSIEQEQEKYNSSTKASLVVEERTRQMKMKVHRFKQTTGSGSSQELDREQYSKYNIHKDQYRSCDNVSAKSSDSDVSDVSAISRTSSASRLSSTSFMSEQSEHPRGRISSFTPKMQGRRMGTSGRAIMKSTSVSGEMYTLEHNDGSQSDTAVGTVGGGGKKRRSSLSAKVVAIVSRRSRSTSQLSQTESGHKKLKSTIQRSTETGMAAEMRKMVRQPSRESTDGSINSYSSEGNLIFPGVRLGADSQFSDFLDGLGPAQLVGRQTLATPAMGDIQIGMEDKKGQLEVEVIRARSLTQKPGSKSTPAPYVKVYLLENGACIAKKKTRIARKTLDPLYQQSLVFDESPQGKVLQVIVWGDYGRMDHKCFMGVAQILLEELDLSSMVIGWYKLFPPSSLVDPTLTPLTRRASQSSLESSTGPPCIRS</sequence>
<dbReference type="CDD" id="cd04031">
    <property type="entry name" value="C2A_RIM1alpha"/>
    <property type="match status" value="1"/>
</dbReference>
<evidence type="ECO:0000256" key="5">
    <source>
        <dbReference type="ARBA" id="ARBA00022782"/>
    </source>
</evidence>
<gene>
    <name evidence="13" type="primary">RIMS1</name>
</gene>
<feature type="domain" description="C2" evidence="10">
    <location>
        <begin position="872"/>
        <end position="990"/>
    </location>
</feature>
<dbReference type="PANTHER" id="PTHR12157:SF18">
    <property type="entry name" value="REGULATING SYNAPTIC MEMBRANE EXOCYTOSIS PROTEIN 1"/>
    <property type="match status" value="1"/>
</dbReference>
<feature type="region of interest" description="Disordered" evidence="9">
    <location>
        <begin position="372"/>
        <end position="522"/>
    </location>
</feature>
<comment type="subcellular location">
    <subcellularLocation>
        <location evidence="8">Synapse</location>
    </subcellularLocation>
</comment>
<protein>
    <submittedName>
        <fullName evidence="13">Regulating synaptic membrane exocytosis protein 1 isoform X27</fullName>
    </submittedName>
</protein>
<dbReference type="FunFam" id="2.60.40.150:FF:000003">
    <property type="entry name" value="Regulating synaptic membrane exocytosis protein 2"/>
    <property type="match status" value="1"/>
</dbReference>
<dbReference type="GeneID" id="109248217"/>
<evidence type="ECO:0000256" key="1">
    <source>
        <dbReference type="ARBA" id="ARBA00022553"/>
    </source>
</evidence>
<feature type="region of interest" description="Disordered" evidence="9">
    <location>
        <begin position="535"/>
        <end position="618"/>
    </location>
</feature>
<feature type="compositionally biased region" description="Low complexity" evidence="9">
    <location>
        <begin position="679"/>
        <end position="700"/>
    </location>
</feature>
<keyword evidence="6" id="KW-0862">Zinc</keyword>
<dbReference type="InterPro" id="IPR035892">
    <property type="entry name" value="C2_domain_sf"/>
</dbReference>
<keyword evidence="3" id="KW-0677">Repeat</keyword>
<dbReference type="Proteomes" id="UP001165780">
    <property type="component" value="Unplaced"/>
</dbReference>
<dbReference type="FunFam" id="2.60.40.150:FF:000001">
    <property type="entry name" value="Regulating synaptic membrane exocytosis 3, isoform CRA_a"/>
    <property type="match status" value="1"/>
</dbReference>
<dbReference type="Pfam" id="PF00595">
    <property type="entry name" value="PDZ"/>
    <property type="match status" value="1"/>
</dbReference>
<organism evidence="12 13">
    <name type="scientific">Panthera pardus</name>
    <name type="common">Leopard</name>
    <name type="synonym">Felis pardus</name>
    <dbReference type="NCBI Taxonomy" id="9691"/>
    <lineage>
        <taxon>Eukaryota</taxon>
        <taxon>Metazoa</taxon>
        <taxon>Chordata</taxon>
        <taxon>Craniata</taxon>
        <taxon>Vertebrata</taxon>
        <taxon>Euteleostomi</taxon>
        <taxon>Mammalia</taxon>
        <taxon>Eutheria</taxon>
        <taxon>Laurasiatheria</taxon>
        <taxon>Carnivora</taxon>
        <taxon>Feliformia</taxon>
        <taxon>Felidae</taxon>
        <taxon>Pantherinae</taxon>
        <taxon>Panthera</taxon>
    </lineage>
</organism>
<dbReference type="GO" id="GO:0044325">
    <property type="term" value="F:transmembrane transporter binding"/>
    <property type="evidence" value="ECO:0007669"/>
    <property type="project" value="TreeGrafter"/>
</dbReference>
<feature type="region of interest" description="Disordered" evidence="9">
    <location>
        <begin position="742"/>
        <end position="765"/>
    </location>
</feature>
<feature type="region of interest" description="Disordered" evidence="9">
    <location>
        <begin position="200"/>
        <end position="234"/>
    </location>
</feature>
<dbReference type="InterPro" id="IPR001478">
    <property type="entry name" value="PDZ"/>
</dbReference>
<evidence type="ECO:0000313" key="12">
    <source>
        <dbReference type="Proteomes" id="UP001165780"/>
    </source>
</evidence>
<feature type="compositionally biased region" description="Basic and acidic residues" evidence="9">
    <location>
        <begin position="811"/>
        <end position="824"/>
    </location>
</feature>
<feature type="compositionally biased region" description="Polar residues" evidence="9">
    <location>
        <begin position="436"/>
        <end position="445"/>
    </location>
</feature>
<evidence type="ECO:0000256" key="3">
    <source>
        <dbReference type="ARBA" id="ARBA00022737"/>
    </source>
</evidence>
<keyword evidence="7" id="KW-0770">Synapse</keyword>
<dbReference type="GO" id="GO:2000300">
    <property type="term" value="P:regulation of synaptic vesicle exocytosis"/>
    <property type="evidence" value="ECO:0007669"/>
    <property type="project" value="TreeGrafter"/>
</dbReference>
<dbReference type="SMART" id="SM00228">
    <property type="entry name" value="PDZ"/>
    <property type="match status" value="1"/>
</dbReference>
<evidence type="ECO:0000256" key="6">
    <source>
        <dbReference type="ARBA" id="ARBA00022833"/>
    </source>
</evidence>
<feature type="domain" description="PDZ" evidence="11">
    <location>
        <begin position="107"/>
        <end position="193"/>
    </location>
</feature>
<proteinExistence type="predicted"/>
<dbReference type="AlphaFoldDB" id="A0A9W2VQ52"/>
<evidence type="ECO:0000256" key="4">
    <source>
        <dbReference type="ARBA" id="ARBA00022771"/>
    </source>
</evidence>
<dbReference type="PROSITE" id="PS50004">
    <property type="entry name" value="C2"/>
    <property type="match status" value="2"/>
</dbReference>
<reference evidence="13" key="1">
    <citation type="submission" date="2025-08" db="UniProtKB">
        <authorList>
            <consortium name="RefSeq"/>
        </authorList>
    </citation>
    <scope>IDENTIFICATION</scope>
    <source>
        <tissue evidence="13">Whole blood</tissue>
    </source>
</reference>
<dbReference type="InterPro" id="IPR036034">
    <property type="entry name" value="PDZ_sf"/>
</dbReference>
<dbReference type="GO" id="GO:0008270">
    <property type="term" value="F:zinc ion binding"/>
    <property type="evidence" value="ECO:0007669"/>
    <property type="project" value="UniProtKB-KW"/>
</dbReference>
<feature type="compositionally biased region" description="Basic and acidic residues" evidence="9">
    <location>
        <begin position="493"/>
        <end position="510"/>
    </location>
</feature>
<dbReference type="SMART" id="SM00239">
    <property type="entry name" value="C2"/>
    <property type="match status" value="2"/>
</dbReference>
<evidence type="ECO:0000256" key="8">
    <source>
        <dbReference type="ARBA" id="ARBA00034103"/>
    </source>
</evidence>
<evidence type="ECO:0000259" key="11">
    <source>
        <dbReference type="PROSITE" id="PS50106"/>
    </source>
</evidence>
<dbReference type="GO" id="GO:0030154">
    <property type="term" value="P:cell differentiation"/>
    <property type="evidence" value="ECO:0007669"/>
    <property type="project" value="UniProtKB-KW"/>
</dbReference>
<dbReference type="PROSITE" id="PS50106">
    <property type="entry name" value="PDZ"/>
    <property type="match status" value="1"/>
</dbReference>
<evidence type="ECO:0000256" key="2">
    <source>
        <dbReference type="ARBA" id="ARBA00022723"/>
    </source>
</evidence>
<evidence type="ECO:0000256" key="7">
    <source>
        <dbReference type="ARBA" id="ARBA00023018"/>
    </source>
</evidence>
<dbReference type="GO" id="GO:0031267">
    <property type="term" value="F:small GTPase binding"/>
    <property type="evidence" value="ECO:0007669"/>
    <property type="project" value="InterPro"/>
</dbReference>
<evidence type="ECO:0000256" key="9">
    <source>
        <dbReference type="SAM" id="MobiDB-lite"/>
    </source>
</evidence>
<dbReference type="PANTHER" id="PTHR12157">
    <property type="entry name" value="REGULATING SYNAPTIC MEMBRANE EXOCYTOSIS PROTEIN"/>
    <property type="match status" value="1"/>
</dbReference>
<name>A0A9W2VQ52_PANPR</name>
<dbReference type="CDD" id="cd06714">
    <property type="entry name" value="PDZ_RIM-like"/>
    <property type="match status" value="1"/>
</dbReference>